<sequence length="108" mass="11763">YHADVVPDGRCSDKVKLQETTFHTGGEIEMEELGLPVKQELEQMCAKGFTALKPSPSLSTLNGIYIGERKQTRLKMKFRRGTVEDAGLLAEKLGEAAAVAVYHPLCGG</sequence>
<feature type="non-terminal residue" evidence="1">
    <location>
        <position position="108"/>
    </location>
</feature>
<dbReference type="EMBL" id="JABANO010032427">
    <property type="protein sequence ID" value="KAF4708583.1"/>
    <property type="molecule type" value="Genomic_DNA"/>
</dbReference>
<accession>A0A7J6QJX1</accession>
<dbReference type="AlphaFoldDB" id="A0A7J6QJX1"/>
<name>A0A7J6QJX1_PEROL</name>
<reference evidence="1 2" key="1">
    <citation type="submission" date="2020-04" db="EMBL/GenBank/DDBJ databases">
        <title>Perkinsus olseni comparative genomics.</title>
        <authorList>
            <person name="Bogema D.R."/>
        </authorList>
    </citation>
    <scope>NUCLEOTIDE SEQUENCE [LARGE SCALE GENOMIC DNA]</scope>
    <source>
        <strain evidence="1 2">ATCC PRA-207</strain>
    </source>
</reference>
<gene>
    <name evidence="1" type="ORF">FOZ63_030241</name>
</gene>
<dbReference type="Proteomes" id="UP000553632">
    <property type="component" value="Unassembled WGS sequence"/>
</dbReference>
<proteinExistence type="predicted"/>
<organism evidence="1 2">
    <name type="scientific">Perkinsus olseni</name>
    <name type="common">Perkinsus atlanticus</name>
    <dbReference type="NCBI Taxonomy" id="32597"/>
    <lineage>
        <taxon>Eukaryota</taxon>
        <taxon>Sar</taxon>
        <taxon>Alveolata</taxon>
        <taxon>Perkinsozoa</taxon>
        <taxon>Perkinsea</taxon>
        <taxon>Perkinsida</taxon>
        <taxon>Perkinsidae</taxon>
        <taxon>Perkinsus</taxon>
    </lineage>
</organism>
<feature type="non-terminal residue" evidence="1">
    <location>
        <position position="1"/>
    </location>
</feature>
<evidence type="ECO:0000313" key="2">
    <source>
        <dbReference type="Proteomes" id="UP000553632"/>
    </source>
</evidence>
<comment type="caution">
    <text evidence="1">The sequence shown here is derived from an EMBL/GenBank/DDBJ whole genome shotgun (WGS) entry which is preliminary data.</text>
</comment>
<evidence type="ECO:0000313" key="1">
    <source>
        <dbReference type="EMBL" id="KAF4708583.1"/>
    </source>
</evidence>
<keyword evidence="2" id="KW-1185">Reference proteome</keyword>
<protein>
    <submittedName>
        <fullName evidence="1">Uncharacterized protein</fullName>
    </submittedName>
</protein>